<dbReference type="PANTHER" id="PTHR46127:SF1">
    <property type="entry name" value="CILIA- AND FLAGELLA-ASSOCIATED PROTEIN 65"/>
    <property type="match status" value="1"/>
</dbReference>
<dbReference type="Pfam" id="PF24507">
    <property type="entry name" value="Ig_CFAP65_4th"/>
    <property type="match status" value="1"/>
</dbReference>
<dbReference type="Proteomes" id="UP001217089">
    <property type="component" value="Unassembled WGS sequence"/>
</dbReference>
<evidence type="ECO:0000313" key="3">
    <source>
        <dbReference type="Proteomes" id="UP001217089"/>
    </source>
</evidence>
<comment type="caution">
    <text evidence="2">The sequence shown here is derived from an EMBL/GenBank/DDBJ whole genome shotgun (WGS) entry which is preliminary data.</text>
</comment>
<dbReference type="InterPro" id="IPR013783">
    <property type="entry name" value="Ig-like_fold"/>
</dbReference>
<evidence type="ECO:0000259" key="1">
    <source>
        <dbReference type="Pfam" id="PF24507"/>
    </source>
</evidence>
<dbReference type="InterPro" id="IPR052614">
    <property type="entry name" value="CFAP65"/>
</dbReference>
<reference evidence="2 3" key="1">
    <citation type="submission" date="2022-12" db="EMBL/GenBank/DDBJ databases">
        <title>Chromosome-level genome of Tegillarca granosa.</title>
        <authorList>
            <person name="Kim J."/>
        </authorList>
    </citation>
    <scope>NUCLEOTIDE SEQUENCE [LARGE SCALE GENOMIC DNA]</scope>
    <source>
        <strain evidence="2">Teg-2019</strain>
        <tissue evidence="2">Adductor muscle</tissue>
    </source>
</reference>
<dbReference type="InterPro" id="IPR058536">
    <property type="entry name" value="Ig_CFAP65_4th"/>
</dbReference>
<organism evidence="2 3">
    <name type="scientific">Tegillarca granosa</name>
    <name type="common">Malaysian cockle</name>
    <name type="synonym">Anadara granosa</name>
    <dbReference type="NCBI Taxonomy" id="220873"/>
    <lineage>
        <taxon>Eukaryota</taxon>
        <taxon>Metazoa</taxon>
        <taxon>Spiralia</taxon>
        <taxon>Lophotrochozoa</taxon>
        <taxon>Mollusca</taxon>
        <taxon>Bivalvia</taxon>
        <taxon>Autobranchia</taxon>
        <taxon>Pteriomorphia</taxon>
        <taxon>Arcoida</taxon>
        <taxon>Arcoidea</taxon>
        <taxon>Arcidae</taxon>
        <taxon>Tegillarca</taxon>
    </lineage>
</organism>
<feature type="domain" description="CFAP65 fourth Ig-like" evidence="1">
    <location>
        <begin position="345"/>
        <end position="437"/>
    </location>
</feature>
<evidence type="ECO:0000313" key="2">
    <source>
        <dbReference type="EMBL" id="KAJ8320586.1"/>
    </source>
</evidence>
<keyword evidence="3" id="KW-1185">Reference proteome</keyword>
<dbReference type="PANTHER" id="PTHR46127">
    <property type="entry name" value="CILIA- AND FLAGELLA-ASSOCIATED PROTEIN 65"/>
    <property type="match status" value="1"/>
</dbReference>
<name>A0ABQ9FTK7_TEGGR</name>
<accession>A0ABQ9FTK7</accession>
<dbReference type="EMBL" id="JARBDR010000141">
    <property type="protein sequence ID" value="KAJ8320586.1"/>
    <property type="molecule type" value="Genomic_DNA"/>
</dbReference>
<protein>
    <recommendedName>
        <fullName evidence="1">CFAP65 fourth Ig-like domain-containing protein</fullName>
    </recommendedName>
</protein>
<sequence>MPSVLEVSQPMAQPLDQTIKTTIPVLDPGPINVGKVNYNGIEVVGGIMWQGWEPGREYTKNIVLKNVHVKTKKLKYNVPNSRFFSTLYPKPVVLSAGTSFSLPVTFRPLEKVVYEDKIEFHNKTLICVQQMIPYLQHLKFKILGKDLETKVHWEVNEPFTIQPTDAILKSKAKRSFKATFKPTTACVFQAEAVCRYGEEGSFGKVTNLEGIGKYPHILVSSPGKPASSLTQENLESVVSFGPTAVGATIQKVVELHNLSTVRAPYKIEHPTKLNRIDTVFSCPQKQGIVPPMGSVKIPVVYSPNTVDTQSIDYFNVISIGNISKAVIKCSGSSQGPNVHLSTKAVNFMQIDVGDVATRPIDIINNSDQEAVFQFMLDCNESVFKFERLSGVIRPNTRQTIILQFIPPYPINYHRKVTCMIHNQGPLFLDLLGTCHSEMVKPAVLQTRHLDLYKCHVERGLSLYPPEQLNELLREGKLEVDDAGALMMPASSQSDDTVNKDLPHIPPMDEYFNDGFHSDIINFVPHVSLDVNIADFGNCQNLRVIEDKIVNITNHTKGKITVQWIEGADKTFSVMPATMDIPPLKSCAFQVTFRPCAPNQFYGCDLECFTFYKSLRDYRLVEDKTHCPPWCLTLNCTGQTFMPNNETFLPRYNIDSSNLIFPAVNTKESTYRTLLLTNTGTTPILYDIQKDTTNTYAVKPVKALMKGQHQIFVVKITPNEVKTYKHDLVLKLNDNEKYNKEIELWGSAEAPKVLLDTNGDLFFKPTCVGTASNKSYRIKNICRIPLR</sequence>
<proteinExistence type="predicted"/>
<dbReference type="Gene3D" id="2.60.40.10">
    <property type="entry name" value="Immunoglobulins"/>
    <property type="match status" value="5"/>
</dbReference>
<gene>
    <name evidence="2" type="ORF">KUTeg_002173</name>
</gene>